<proteinExistence type="predicted"/>
<evidence type="ECO:0008006" key="3">
    <source>
        <dbReference type="Google" id="ProtNLM"/>
    </source>
</evidence>
<dbReference type="Gene3D" id="3.60.10.10">
    <property type="entry name" value="Endonuclease/exonuclease/phosphatase"/>
    <property type="match status" value="1"/>
</dbReference>
<dbReference type="SUPFAM" id="SSF56219">
    <property type="entry name" value="DNase I-like"/>
    <property type="match status" value="1"/>
</dbReference>
<dbReference type="PANTHER" id="PTHR23227:SF84">
    <property type="entry name" value="ENDONUCLEASE_EXONUCLEASE_PHOSPHATASE DOMAIN-CONTAINING PROTEIN"/>
    <property type="match status" value="1"/>
</dbReference>
<reference evidence="2" key="1">
    <citation type="submission" date="2023-01" db="EMBL/GenBank/DDBJ databases">
        <title>Key to firefly adult light organ development and bioluminescence: homeobox transcription factors regulate luciferase expression and transportation to peroxisome.</title>
        <authorList>
            <person name="Fu X."/>
        </authorList>
    </citation>
    <scope>NUCLEOTIDE SEQUENCE [LARGE SCALE GENOMIC DNA]</scope>
</reference>
<name>A0AAN7QCW4_9COLE</name>
<protein>
    <recommendedName>
        <fullName evidence="3">Craniofacial development protein 2-like</fullName>
    </recommendedName>
</protein>
<dbReference type="InterPro" id="IPR036691">
    <property type="entry name" value="Endo/exonu/phosph_ase_sf"/>
</dbReference>
<sequence length="273" mass="31570">MKNIIKFEAINDRISKLRIRGQISNTTLICVYAPTEVDTNEKKKDFYETLIRECEKTPKYDTLIILGDLNAQVGKEDHIKTVAGKHTIHEKTNDNGNRICNLAAAMNLYLASTKFPHPTKHKITWNHPNHVTKSQIDHVLITKKRLKNIENVRSYRGATADTDHVLVIATIKEKKSVAQDNVKNKMKSRWNTEKIKDVKIQQELQKGITQKLQQKRDDELKKGKNGIEEEWYNIKTSILVTAEEWIGEKKWIRVKNGTIKNVKKHAKQKMKNG</sequence>
<dbReference type="CDD" id="cd09076">
    <property type="entry name" value="L1-EN"/>
    <property type="match status" value="1"/>
</dbReference>
<keyword evidence="2" id="KW-1185">Reference proteome</keyword>
<evidence type="ECO:0000313" key="2">
    <source>
        <dbReference type="Proteomes" id="UP001353858"/>
    </source>
</evidence>
<dbReference type="Proteomes" id="UP001353858">
    <property type="component" value="Unassembled WGS sequence"/>
</dbReference>
<gene>
    <name evidence="1" type="ORF">RN001_013143</name>
</gene>
<comment type="caution">
    <text evidence="1">The sequence shown here is derived from an EMBL/GenBank/DDBJ whole genome shotgun (WGS) entry which is preliminary data.</text>
</comment>
<dbReference type="AlphaFoldDB" id="A0AAN7QCW4"/>
<evidence type="ECO:0000313" key="1">
    <source>
        <dbReference type="EMBL" id="KAK4873783.1"/>
    </source>
</evidence>
<accession>A0AAN7QCW4</accession>
<dbReference type="PANTHER" id="PTHR23227">
    <property type="entry name" value="BUCENTAUR RELATED"/>
    <property type="match status" value="1"/>
</dbReference>
<organism evidence="1 2">
    <name type="scientific">Aquatica leii</name>
    <dbReference type="NCBI Taxonomy" id="1421715"/>
    <lineage>
        <taxon>Eukaryota</taxon>
        <taxon>Metazoa</taxon>
        <taxon>Ecdysozoa</taxon>
        <taxon>Arthropoda</taxon>
        <taxon>Hexapoda</taxon>
        <taxon>Insecta</taxon>
        <taxon>Pterygota</taxon>
        <taxon>Neoptera</taxon>
        <taxon>Endopterygota</taxon>
        <taxon>Coleoptera</taxon>
        <taxon>Polyphaga</taxon>
        <taxon>Elateriformia</taxon>
        <taxon>Elateroidea</taxon>
        <taxon>Lampyridae</taxon>
        <taxon>Luciolinae</taxon>
        <taxon>Aquatica</taxon>
    </lineage>
</organism>
<dbReference type="InterPro" id="IPR027124">
    <property type="entry name" value="Swc5/CFDP1/2"/>
</dbReference>
<dbReference type="EMBL" id="JARPUR010000006">
    <property type="protein sequence ID" value="KAK4873783.1"/>
    <property type="molecule type" value="Genomic_DNA"/>
</dbReference>